<dbReference type="GO" id="GO:0010181">
    <property type="term" value="F:FMN binding"/>
    <property type="evidence" value="ECO:0007669"/>
    <property type="project" value="InterPro"/>
</dbReference>
<evidence type="ECO:0000256" key="2">
    <source>
        <dbReference type="ARBA" id="ARBA00022630"/>
    </source>
</evidence>
<dbReference type="EMBL" id="LKAQ01000004">
    <property type="protein sequence ID" value="OIQ49728.1"/>
    <property type="molecule type" value="Genomic_DNA"/>
</dbReference>
<dbReference type="Proteomes" id="UP000181901">
    <property type="component" value="Unassembled WGS sequence"/>
</dbReference>
<dbReference type="InterPro" id="IPR002563">
    <property type="entry name" value="Flavin_Rdtase-like_dom"/>
</dbReference>
<protein>
    <submittedName>
        <fullName evidence="5">Flavoredoxin</fullName>
    </submittedName>
</protein>
<dbReference type="Pfam" id="PF01613">
    <property type="entry name" value="Flavin_Reduct"/>
    <property type="match status" value="1"/>
</dbReference>
<evidence type="ECO:0000313" key="5">
    <source>
        <dbReference type="EMBL" id="OIQ49728.1"/>
    </source>
</evidence>
<dbReference type="GO" id="GO:0016646">
    <property type="term" value="F:oxidoreductase activity, acting on the CH-NH group of donors, NAD or NADP as acceptor"/>
    <property type="evidence" value="ECO:0007669"/>
    <property type="project" value="UniProtKB-ARBA"/>
</dbReference>
<comment type="caution">
    <text evidence="5">The sequence shown here is derived from an EMBL/GenBank/DDBJ whole genome shotgun (WGS) entry which is preliminary data.</text>
</comment>
<comment type="similarity">
    <text evidence="3">Belongs to the flavoredoxin family.</text>
</comment>
<reference evidence="5 6" key="1">
    <citation type="submission" date="2015-09" db="EMBL/GenBank/DDBJ databases">
        <title>Genome of Desulfovibrio dechloracetivorans BerOc1, a mercury methylating strain isolated from highly hydrocarbons and metals contaminated coastal sediments.</title>
        <authorList>
            <person name="Goni Urriza M."/>
            <person name="Gassie C."/>
            <person name="Bouchez O."/>
            <person name="Klopp C."/>
            <person name="Ranchou-Peyruse A."/>
            <person name="Remy G."/>
        </authorList>
    </citation>
    <scope>NUCLEOTIDE SEQUENCE [LARGE SCALE GENOMIC DNA]</scope>
    <source>
        <strain evidence="5 6">BerOc1</strain>
    </source>
</reference>
<evidence type="ECO:0000313" key="6">
    <source>
        <dbReference type="Proteomes" id="UP000181901"/>
    </source>
</evidence>
<dbReference type="PANTHER" id="PTHR43567">
    <property type="entry name" value="FLAVOREDOXIN-RELATED-RELATED"/>
    <property type="match status" value="1"/>
</dbReference>
<proteinExistence type="inferred from homology"/>
<comment type="cofactor">
    <cofactor evidence="1">
        <name>FMN</name>
        <dbReference type="ChEBI" id="CHEBI:58210"/>
    </cofactor>
</comment>
<evidence type="ECO:0000256" key="1">
    <source>
        <dbReference type="ARBA" id="ARBA00001917"/>
    </source>
</evidence>
<dbReference type="OrthoDB" id="9794638at2"/>
<feature type="domain" description="Flavin reductase like" evidence="4">
    <location>
        <begin position="10"/>
        <end position="155"/>
    </location>
</feature>
<dbReference type="AlphaFoldDB" id="A0A1J5N4G4"/>
<dbReference type="Gene3D" id="2.30.110.10">
    <property type="entry name" value="Electron Transport, Fmn-binding Protein, Chain A"/>
    <property type="match status" value="1"/>
</dbReference>
<keyword evidence="6" id="KW-1185">Reference proteome</keyword>
<name>A0A1J5N4G4_9BACT</name>
<dbReference type="SUPFAM" id="SSF50475">
    <property type="entry name" value="FMN-binding split barrel"/>
    <property type="match status" value="1"/>
</dbReference>
<dbReference type="SMART" id="SM00903">
    <property type="entry name" value="Flavin_Reduct"/>
    <property type="match status" value="1"/>
</dbReference>
<gene>
    <name evidence="5" type="primary">flr_1</name>
    <name evidence="5" type="ORF">BerOc1_01653</name>
</gene>
<dbReference type="InterPro" id="IPR052174">
    <property type="entry name" value="Flavoredoxin"/>
</dbReference>
<evidence type="ECO:0000259" key="4">
    <source>
        <dbReference type="SMART" id="SM00903"/>
    </source>
</evidence>
<sequence>MKKSLGPNTLAQPAPVWAVGSYDEAGKPNAMIAAWGGICGSDPACLTVSVRPSRHTYKGILKHKAFTVSVSSAPLAAEADFLGMASGDKVDKFAVTGLTPVKGEFVDAPYIEEFPLVIECELKETVDLNVHVMFVGEIKDVKCDEDKLADGKYPDPEKVLPLIFSPGTRNYHTVGEKVGKGFDVGKKFLKKG</sequence>
<keyword evidence="2" id="KW-0285">Flavoprotein</keyword>
<dbReference type="RefSeq" id="WP_071545219.1">
    <property type="nucleotide sequence ID" value="NZ_LKAQ01000004.1"/>
</dbReference>
<evidence type="ECO:0000256" key="3">
    <source>
        <dbReference type="ARBA" id="ARBA00038054"/>
    </source>
</evidence>
<dbReference type="PANTHER" id="PTHR43567:SF1">
    <property type="entry name" value="FLAVOREDOXIN"/>
    <property type="match status" value="1"/>
</dbReference>
<accession>A0A1J5N4G4</accession>
<organism evidence="5 6">
    <name type="scientific">Pseudodesulfovibrio hydrargyri</name>
    <dbReference type="NCBI Taxonomy" id="2125990"/>
    <lineage>
        <taxon>Bacteria</taxon>
        <taxon>Pseudomonadati</taxon>
        <taxon>Thermodesulfobacteriota</taxon>
        <taxon>Desulfovibrionia</taxon>
        <taxon>Desulfovibrionales</taxon>
        <taxon>Desulfovibrionaceae</taxon>
    </lineage>
</organism>
<dbReference type="InterPro" id="IPR012349">
    <property type="entry name" value="Split_barrel_FMN-bd"/>
</dbReference>